<dbReference type="EMBL" id="CAADEW010000001">
    <property type="protein sequence ID" value="VFJ42299.1"/>
    <property type="molecule type" value="Genomic_DNA"/>
</dbReference>
<dbReference type="AlphaFoldDB" id="A0A450RT40"/>
<evidence type="ECO:0008006" key="4">
    <source>
        <dbReference type="Google" id="ProtNLM"/>
    </source>
</evidence>
<feature type="domain" description="DUF4326" evidence="1">
    <location>
        <begin position="115"/>
        <end position="190"/>
    </location>
</feature>
<evidence type="ECO:0000259" key="1">
    <source>
        <dbReference type="Pfam" id="PF14216"/>
    </source>
</evidence>
<evidence type="ECO:0000313" key="3">
    <source>
        <dbReference type="EMBL" id="VFJ42299.1"/>
    </source>
</evidence>
<dbReference type="Pfam" id="PF14216">
    <property type="entry name" value="DUF4326"/>
    <property type="match status" value="1"/>
</dbReference>
<reference evidence="3" key="1">
    <citation type="submission" date="2019-02" db="EMBL/GenBank/DDBJ databases">
        <authorList>
            <person name="Gruber-Vodicka R. H."/>
            <person name="Seah K. B. B."/>
        </authorList>
    </citation>
    <scope>NUCLEOTIDE SEQUENCE</scope>
    <source>
        <strain evidence="3">BECK_BZ15</strain>
    </source>
</reference>
<dbReference type="InterPro" id="IPR054452">
    <property type="entry name" value="mSLOG_dom"/>
</dbReference>
<evidence type="ECO:0000259" key="2">
    <source>
        <dbReference type="Pfam" id="PF22565"/>
    </source>
</evidence>
<accession>A0A450RT40</accession>
<name>A0A450RT40_9GAMM</name>
<protein>
    <recommendedName>
        <fullName evidence="4">DUF4326 domain-containing protein</fullName>
    </recommendedName>
</protein>
<dbReference type="InterPro" id="IPR025475">
    <property type="entry name" value="DUF4326"/>
</dbReference>
<proteinExistence type="predicted"/>
<gene>
    <name evidence="3" type="ORF">BECKFW1821A_GA0114235_100158</name>
</gene>
<sequence>MNTQEITTILIAYPKGFSCYGKFERKVSSILSNLAGYHLAFLSDDNEFVSRYSSSDSRILDSLLQVDERQIEQGITHAIIFNDGETYGDLIGNIKRRGIQSRVINTGLTKVVNIDRGEKYDVYIGRGSKWGNPYAIGFDGDDRDEAIRKFQYDFERGFLKFSQEDAFELKGKTLGCYCKPAPCHGDVLAEYLNALDDGM</sequence>
<organism evidence="3">
    <name type="scientific">Candidatus Kentrum sp. FW</name>
    <dbReference type="NCBI Taxonomy" id="2126338"/>
    <lineage>
        <taxon>Bacteria</taxon>
        <taxon>Pseudomonadati</taxon>
        <taxon>Pseudomonadota</taxon>
        <taxon>Gammaproteobacteria</taxon>
        <taxon>Candidatus Kentrum</taxon>
    </lineage>
</organism>
<feature type="domain" description="Minimal SLOG" evidence="2">
    <location>
        <begin position="7"/>
        <end position="112"/>
    </location>
</feature>
<dbReference type="Pfam" id="PF22565">
    <property type="entry name" value="mSLOG"/>
    <property type="match status" value="1"/>
</dbReference>